<dbReference type="Proteomes" id="UP001359559">
    <property type="component" value="Unassembled WGS sequence"/>
</dbReference>
<dbReference type="EMBL" id="JAYKXN010000006">
    <property type="protein sequence ID" value="KAK7278280.1"/>
    <property type="molecule type" value="Genomic_DNA"/>
</dbReference>
<comment type="caution">
    <text evidence="2">The sequence shown here is derived from an EMBL/GenBank/DDBJ whole genome shotgun (WGS) entry which is preliminary data.</text>
</comment>
<evidence type="ECO:0000313" key="3">
    <source>
        <dbReference type="Proteomes" id="UP001359559"/>
    </source>
</evidence>
<gene>
    <name evidence="2" type="ORF">RJT34_23306</name>
</gene>
<protein>
    <submittedName>
        <fullName evidence="2">Uncharacterized protein</fullName>
    </submittedName>
</protein>
<organism evidence="2 3">
    <name type="scientific">Clitoria ternatea</name>
    <name type="common">Butterfly pea</name>
    <dbReference type="NCBI Taxonomy" id="43366"/>
    <lineage>
        <taxon>Eukaryota</taxon>
        <taxon>Viridiplantae</taxon>
        <taxon>Streptophyta</taxon>
        <taxon>Embryophyta</taxon>
        <taxon>Tracheophyta</taxon>
        <taxon>Spermatophyta</taxon>
        <taxon>Magnoliopsida</taxon>
        <taxon>eudicotyledons</taxon>
        <taxon>Gunneridae</taxon>
        <taxon>Pentapetalae</taxon>
        <taxon>rosids</taxon>
        <taxon>fabids</taxon>
        <taxon>Fabales</taxon>
        <taxon>Fabaceae</taxon>
        <taxon>Papilionoideae</taxon>
        <taxon>50 kb inversion clade</taxon>
        <taxon>NPAAA clade</taxon>
        <taxon>indigoferoid/millettioid clade</taxon>
        <taxon>Phaseoleae</taxon>
        <taxon>Clitoria</taxon>
    </lineage>
</organism>
<keyword evidence="1" id="KW-1133">Transmembrane helix</keyword>
<evidence type="ECO:0000256" key="1">
    <source>
        <dbReference type="SAM" id="Phobius"/>
    </source>
</evidence>
<keyword evidence="1" id="KW-0812">Transmembrane</keyword>
<feature type="transmembrane region" description="Helical" evidence="1">
    <location>
        <begin position="70"/>
        <end position="88"/>
    </location>
</feature>
<accession>A0AAN9FRU1</accession>
<proteinExistence type="predicted"/>
<keyword evidence="3" id="KW-1185">Reference proteome</keyword>
<keyword evidence="1" id="KW-0472">Membrane</keyword>
<name>A0AAN9FRU1_CLITE</name>
<reference evidence="2 3" key="1">
    <citation type="submission" date="2024-01" db="EMBL/GenBank/DDBJ databases">
        <title>The genomes of 5 underutilized Papilionoideae crops provide insights into root nodulation and disease resistance.</title>
        <authorList>
            <person name="Yuan L."/>
        </authorList>
    </citation>
    <scope>NUCLEOTIDE SEQUENCE [LARGE SCALE GENOMIC DNA]</scope>
    <source>
        <strain evidence="2">LY-2023</strain>
        <tissue evidence="2">Leaf</tissue>
    </source>
</reference>
<feature type="transmembrane region" description="Helical" evidence="1">
    <location>
        <begin position="47"/>
        <end position="64"/>
    </location>
</feature>
<evidence type="ECO:0000313" key="2">
    <source>
        <dbReference type="EMBL" id="KAK7278280.1"/>
    </source>
</evidence>
<sequence length="91" mass="9066">MHVGGIGTWVVASIGGGFWGWGLFLVSGRGLLAFGAGAGVRFREGGWWVMVLGGGLGMSGWGSGGGWVGGGLGLGCLGFCWVGLRFGFGLG</sequence>
<dbReference type="AlphaFoldDB" id="A0AAN9FRU1"/>
<feature type="transmembrane region" description="Helical" evidence="1">
    <location>
        <begin position="6"/>
        <end position="26"/>
    </location>
</feature>